<evidence type="ECO:0000313" key="1">
    <source>
        <dbReference type="EMBL" id="CAA7045753.1"/>
    </source>
</evidence>
<keyword evidence="2" id="KW-1185">Reference proteome</keyword>
<proteinExistence type="predicted"/>
<dbReference type="EMBL" id="CACVBM020001329">
    <property type="protein sequence ID" value="CAA7045753.1"/>
    <property type="molecule type" value="Genomic_DNA"/>
</dbReference>
<evidence type="ECO:0000313" key="2">
    <source>
        <dbReference type="Proteomes" id="UP000467841"/>
    </source>
</evidence>
<accession>A0A6D2JVE3</accession>
<dbReference type="AlphaFoldDB" id="A0A6D2JVE3"/>
<sequence length="203" mass="22630">MPHSVFSHLILNLIPPHSAGRLIALISPFVHATASSTRHESCRLRFLRRRLAKSIAPKWISAARRNETRIRFSAISQPRSAKQKVLTQHEAKQSLLNGSNSRRPPATVSPFSAVSKTLRKTIGDPTTRINCPHSPPSCRLSPIIQMHARPSIFRKEIIYLSSSHLKKAVPFEIHSASFLCLLENSNQFVTPTSDSNSSSMPLK</sequence>
<gene>
    <name evidence="1" type="ORF">MERR_LOCUS32988</name>
</gene>
<protein>
    <submittedName>
        <fullName evidence="1">Uncharacterized protein</fullName>
    </submittedName>
</protein>
<dbReference type="Proteomes" id="UP000467841">
    <property type="component" value="Unassembled WGS sequence"/>
</dbReference>
<organism evidence="1 2">
    <name type="scientific">Microthlaspi erraticum</name>
    <dbReference type="NCBI Taxonomy" id="1685480"/>
    <lineage>
        <taxon>Eukaryota</taxon>
        <taxon>Viridiplantae</taxon>
        <taxon>Streptophyta</taxon>
        <taxon>Embryophyta</taxon>
        <taxon>Tracheophyta</taxon>
        <taxon>Spermatophyta</taxon>
        <taxon>Magnoliopsida</taxon>
        <taxon>eudicotyledons</taxon>
        <taxon>Gunneridae</taxon>
        <taxon>Pentapetalae</taxon>
        <taxon>rosids</taxon>
        <taxon>malvids</taxon>
        <taxon>Brassicales</taxon>
        <taxon>Brassicaceae</taxon>
        <taxon>Coluteocarpeae</taxon>
        <taxon>Microthlaspi</taxon>
    </lineage>
</organism>
<name>A0A6D2JVE3_9BRAS</name>
<reference evidence="1" key="1">
    <citation type="submission" date="2020-01" db="EMBL/GenBank/DDBJ databases">
        <authorList>
            <person name="Mishra B."/>
        </authorList>
    </citation>
    <scope>NUCLEOTIDE SEQUENCE [LARGE SCALE GENOMIC DNA]</scope>
</reference>
<comment type="caution">
    <text evidence="1">The sequence shown here is derived from an EMBL/GenBank/DDBJ whole genome shotgun (WGS) entry which is preliminary data.</text>
</comment>